<dbReference type="PANTHER" id="PTHR43441:SF5">
    <property type="entry name" value="FAMILY ACETYLTRANSFERASE, PUTATIVE-RELATED"/>
    <property type="match status" value="1"/>
</dbReference>
<dbReference type="Proteomes" id="UP000045706">
    <property type="component" value="Unassembled WGS sequence"/>
</dbReference>
<evidence type="ECO:0008006" key="5">
    <source>
        <dbReference type="Google" id="ProtNLM"/>
    </source>
</evidence>
<dbReference type="EMBL" id="CVQI01033784">
    <property type="protein sequence ID" value="CRK44025.1"/>
    <property type="molecule type" value="Genomic_DNA"/>
</dbReference>
<dbReference type="InterPro" id="IPR051908">
    <property type="entry name" value="Ribosomal_N-acetyltransferase"/>
</dbReference>
<dbReference type="EMBL" id="CVQH01022239">
    <property type="protein sequence ID" value="CRK32675.1"/>
    <property type="molecule type" value="Genomic_DNA"/>
</dbReference>
<protein>
    <recommendedName>
        <fullName evidence="5">N-acetyltransferase domain-containing protein</fullName>
    </recommendedName>
</protein>
<dbReference type="SUPFAM" id="SSF55729">
    <property type="entry name" value="Acyl-CoA N-acyltransferases (Nat)"/>
    <property type="match status" value="1"/>
</dbReference>
<organism evidence="2 4">
    <name type="scientific">Verticillium longisporum</name>
    <name type="common">Verticillium dahliae var. longisporum</name>
    <dbReference type="NCBI Taxonomy" id="100787"/>
    <lineage>
        <taxon>Eukaryota</taxon>
        <taxon>Fungi</taxon>
        <taxon>Dikarya</taxon>
        <taxon>Ascomycota</taxon>
        <taxon>Pezizomycotina</taxon>
        <taxon>Sordariomycetes</taxon>
        <taxon>Hypocreomycetidae</taxon>
        <taxon>Glomerellales</taxon>
        <taxon>Plectosphaerellaceae</taxon>
        <taxon>Verticillium</taxon>
    </lineage>
</organism>
<dbReference type="PANTHER" id="PTHR43441">
    <property type="entry name" value="RIBOSOMAL-PROTEIN-SERINE ACETYLTRANSFERASE"/>
    <property type="match status" value="1"/>
</dbReference>
<dbReference type="AlphaFoldDB" id="A0A0G4NCI9"/>
<dbReference type="GO" id="GO:1990189">
    <property type="term" value="F:protein N-terminal-serine acetyltransferase activity"/>
    <property type="evidence" value="ECO:0007669"/>
    <property type="project" value="TreeGrafter"/>
</dbReference>
<evidence type="ECO:0000313" key="2">
    <source>
        <dbReference type="EMBL" id="CRK44025.1"/>
    </source>
</evidence>
<dbReference type="GO" id="GO:0008999">
    <property type="term" value="F:protein-N-terminal-alanine acetyltransferase activity"/>
    <property type="evidence" value="ECO:0007669"/>
    <property type="project" value="TreeGrafter"/>
</dbReference>
<dbReference type="InterPro" id="IPR016181">
    <property type="entry name" value="Acyl_CoA_acyltransferase"/>
</dbReference>
<reference evidence="3 4" key="1">
    <citation type="submission" date="2015-05" db="EMBL/GenBank/DDBJ databases">
        <authorList>
            <person name="Fogelqvist Johan"/>
        </authorList>
    </citation>
    <scope>NUCLEOTIDE SEQUENCE [LARGE SCALE GENOMIC DNA]</scope>
    <source>
        <strain evidence="1">VL1</strain>
        <strain evidence="2">VL2</strain>
    </source>
</reference>
<evidence type="ECO:0000313" key="3">
    <source>
        <dbReference type="Proteomes" id="UP000044602"/>
    </source>
</evidence>
<dbReference type="Proteomes" id="UP000044602">
    <property type="component" value="Unassembled WGS sequence"/>
</dbReference>
<keyword evidence="3" id="KW-1185">Reference proteome</keyword>
<sequence>MVRYALDGPEEGGLGLKRVEWRAHAKNAGSVKLATRLGFKIEGITRWHMLFKKGVLRGKAGNDGGVPPGGDPEDLWRDTITLSHCWDDWVKGGREQVQAAIDREQ</sequence>
<accession>A0A0G4NCI9</accession>
<name>A0A0G4NCI9_VERLO</name>
<proteinExistence type="predicted"/>
<evidence type="ECO:0000313" key="4">
    <source>
        <dbReference type="Proteomes" id="UP000045706"/>
    </source>
</evidence>
<evidence type="ECO:0000313" key="1">
    <source>
        <dbReference type="EMBL" id="CRK32675.1"/>
    </source>
</evidence>
<dbReference type="Gene3D" id="3.40.630.30">
    <property type="match status" value="1"/>
</dbReference>
<gene>
    <name evidence="1" type="ORF">BN1708_016132</name>
    <name evidence="2" type="ORF">BN1723_016304</name>
</gene>
<feature type="non-terminal residue" evidence="2">
    <location>
        <position position="105"/>
    </location>
</feature>